<keyword evidence="4" id="KW-1185">Reference proteome</keyword>
<evidence type="ECO:0000259" key="2">
    <source>
        <dbReference type="Pfam" id="PF00248"/>
    </source>
</evidence>
<dbReference type="InterPro" id="IPR036812">
    <property type="entry name" value="NAD(P)_OxRdtase_dom_sf"/>
</dbReference>
<dbReference type="SUPFAM" id="SSF51430">
    <property type="entry name" value="NAD(P)-linked oxidoreductase"/>
    <property type="match status" value="1"/>
</dbReference>
<protein>
    <submittedName>
        <fullName evidence="3">Aldo/keto reductase</fullName>
    </submittedName>
</protein>
<dbReference type="GO" id="GO:0016491">
    <property type="term" value="F:oxidoreductase activity"/>
    <property type="evidence" value="ECO:0007669"/>
    <property type="project" value="UniProtKB-KW"/>
</dbReference>
<reference evidence="4" key="1">
    <citation type="submission" date="2024-04" db="EMBL/GenBank/DDBJ databases">
        <title>Phylogenomic analyses of a clade within the roseobacter group suggest taxonomic reassignments of species of the genera Aestuariivita, Citreicella, Loktanella, Nautella, Pelagibaca, Ruegeria, Thalassobius, Thiobacimonas and Tropicibacter, and the proposal o.</title>
        <authorList>
            <person name="Jeon C.O."/>
        </authorList>
    </citation>
    <scope>NUCLEOTIDE SEQUENCE [LARGE SCALE GENOMIC DNA]</scope>
    <source>
        <strain evidence="4">SS1-5</strain>
    </source>
</reference>
<keyword evidence="1" id="KW-0560">Oxidoreductase</keyword>
<dbReference type="Pfam" id="PF00248">
    <property type="entry name" value="Aldo_ket_red"/>
    <property type="match status" value="1"/>
</dbReference>
<evidence type="ECO:0000313" key="3">
    <source>
        <dbReference type="EMBL" id="WZU66727.2"/>
    </source>
</evidence>
<accession>A0AAN0MC52</accession>
<dbReference type="Proteomes" id="UP001470809">
    <property type="component" value="Chromosome"/>
</dbReference>
<gene>
    <name evidence="3" type="ORF">AABB31_17180</name>
</gene>
<name>A0AAN0MC52_9RHOB</name>
<dbReference type="InterPro" id="IPR050523">
    <property type="entry name" value="AKR_Detox_Biosynth"/>
</dbReference>
<feature type="domain" description="NADP-dependent oxidoreductase" evidence="2">
    <location>
        <begin position="13"/>
        <end position="319"/>
    </location>
</feature>
<dbReference type="PANTHER" id="PTHR43364">
    <property type="entry name" value="NADH-SPECIFIC METHYLGLYOXAL REDUCTASE-RELATED"/>
    <property type="match status" value="1"/>
</dbReference>
<evidence type="ECO:0000256" key="1">
    <source>
        <dbReference type="ARBA" id="ARBA00023002"/>
    </source>
</evidence>
<dbReference type="RefSeq" id="WP_373635356.1">
    <property type="nucleotide sequence ID" value="NZ_CP151767.2"/>
</dbReference>
<dbReference type="InterPro" id="IPR023210">
    <property type="entry name" value="NADP_OxRdtase_dom"/>
</dbReference>
<dbReference type="EMBL" id="CP151767">
    <property type="protein sequence ID" value="WZU66727.2"/>
    <property type="molecule type" value="Genomic_DNA"/>
</dbReference>
<proteinExistence type="predicted"/>
<dbReference type="AlphaFoldDB" id="A0AAN0MC52"/>
<reference evidence="3 4" key="2">
    <citation type="submission" date="2024-08" db="EMBL/GenBank/DDBJ databases">
        <title>Phylogenomic analyses of a clade within the roseobacter group suggest taxonomic reassignments of species of the genera Aestuariivita, Citreicella, Loktanella, Nautella, Pelagibaca, Ruegeria, Thalassobius, Thiobacimonas and Tropicibacter, and the proposal o.</title>
        <authorList>
            <person name="Jeon C.O."/>
        </authorList>
    </citation>
    <scope>NUCLEOTIDE SEQUENCE [LARGE SCALE GENOMIC DNA]</scope>
    <source>
        <strain evidence="3 4">SS1-5</strain>
    </source>
</reference>
<dbReference type="GO" id="GO:0005829">
    <property type="term" value="C:cytosol"/>
    <property type="evidence" value="ECO:0007669"/>
    <property type="project" value="TreeGrafter"/>
</dbReference>
<sequence length="330" mass="35288">MADFKHIPAKPTLGLGCWAIGGPFTMEGRAVGWGDVDDATSKAAIAVALDHGIAHFDTAQAYGCGHSEIVLGDALRNHPDIAIATKIGLGINSETRQLTGPINAPETIRQTIDASRKRLGRDRIDLVLHHNNELPVDDARPAFDMLAELYEDGIIGAYGWSTDLPESAAAFADHPGFTAVEHAANVLKPASNMVAAVENLNLLALIRSPLAMGVLGGKYDAKTQFGTDEIRGSNPGWQDYFKDGRIAETYLGQINDTRDILTANGRTLAQGALAWLWARTPNAMPIPGFRTPAQVNDLCGALAHGPLTQDQMNEIETILDRPDEGPSKAA</sequence>
<organism evidence="3 4">
    <name type="scientific">Yoonia rhodophyticola</name>
    <dbReference type="NCBI Taxonomy" id="3137370"/>
    <lineage>
        <taxon>Bacteria</taxon>
        <taxon>Pseudomonadati</taxon>
        <taxon>Pseudomonadota</taxon>
        <taxon>Alphaproteobacteria</taxon>
        <taxon>Rhodobacterales</taxon>
        <taxon>Paracoccaceae</taxon>
        <taxon>Yoonia</taxon>
    </lineage>
</organism>
<dbReference type="PANTHER" id="PTHR43364:SF4">
    <property type="entry name" value="NAD(P)-LINKED OXIDOREDUCTASE SUPERFAMILY PROTEIN"/>
    <property type="match status" value="1"/>
</dbReference>
<dbReference type="Gene3D" id="3.20.20.100">
    <property type="entry name" value="NADP-dependent oxidoreductase domain"/>
    <property type="match status" value="1"/>
</dbReference>
<evidence type="ECO:0000313" key="4">
    <source>
        <dbReference type="Proteomes" id="UP001470809"/>
    </source>
</evidence>
<dbReference type="KEGG" id="yrh:AABB31_17180"/>